<dbReference type="AlphaFoldDB" id="A0A1I1ZWR9"/>
<evidence type="ECO:0000259" key="4">
    <source>
        <dbReference type="PROSITE" id="PS50977"/>
    </source>
</evidence>
<dbReference type="EMBL" id="FONT01000001">
    <property type="protein sequence ID" value="SFE36082.1"/>
    <property type="molecule type" value="Genomic_DNA"/>
</dbReference>
<dbReference type="STRING" id="930128.SAMN05192532_101494"/>
<dbReference type="PROSITE" id="PS50977">
    <property type="entry name" value="HTH_TETR_2"/>
    <property type="match status" value="1"/>
</dbReference>
<dbReference type="SUPFAM" id="SSF46689">
    <property type="entry name" value="Homeodomain-like"/>
    <property type="match status" value="1"/>
</dbReference>
<dbReference type="PROSITE" id="PS01081">
    <property type="entry name" value="HTH_TETR_1"/>
    <property type="match status" value="1"/>
</dbReference>
<dbReference type="Proteomes" id="UP000199516">
    <property type="component" value="Unassembled WGS sequence"/>
</dbReference>
<dbReference type="PRINTS" id="PR00455">
    <property type="entry name" value="HTHTETR"/>
</dbReference>
<evidence type="ECO:0000256" key="2">
    <source>
        <dbReference type="ARBA" id="ARBA00023125"/>
    </source>
</evidence>
<gene>
    <name evidence="5" type="ORF">SAMN05192532_101494</name>
</gene>
<proteinExistence type="predicted"/>
<accession>A0A1I1ZWR9</accession>
<dbReference type="RefSeq" id="WP_091656876.1">
    <property type="nucleotide sequence ID" value="NZ_FONT01000001.1"/>
</dbReference>
<keyword evidence="6" id="KW-1185">Reference proteome</keyword>
<organism evidence="5 6">
    <name type="scientific">Alteribacillus iranensis</name>
    <dbReference type="NCBI Taxonomy" id="930128"/>
    <lineage>
        <taxon>Bacteria</taxon>
        <taxon>Bacillati</taxon>
        <taxon>Bacillota</taxon>
        <taxon>Bacilli</taxon>
        <taxon>Bacillales</taxon>
        <taxon>Bacillaceae</taxon>
        <taxon>Alteribacillus</taxon>
    </lineage>
</organism>
<dbReference type="InterPro" id="IPR001647">
    <property type="entry name" value="HTH_TetR"/>
</dbReference>
<dbReference type="PANTHER" id="PTHR43479">
    <property type="entry name" value="ACREF/ENVCD OPERON REPRESSOR-RELATED"/>
    <property type="match status" value="1"/>
</dbReference>
<evidence type="ECO:0000313" key="5">
    <source>
        <dbReference type="EMBL" id="SFE36082.1"/>
    </source>
</evidence>
<feature type="domain" description="HTH tetR-type" evidence="4">
    <location>
        <begin position="2"/>
        <end position="62"/>
    </location>
</feature>
<dbReference type="Pfam" id="PF00440">
    <property type="entry name" value="TetR_N"/>
    <property type="match status" value="1"/>
</dbReference>
<dbReference type="InterPro" id="IPR009057">
    <property type="entry name" value="Homeodomain-like_sf"/>
</dbReference>
<keyword evidence="2 3" id="KW-0238">DNA-binding</keyword>
<dbReference type="Gene3D" id="1.10.357.10">
    <property type="entry name" value="Tetracycline Repressor, domain 2"/>
    <property type="match status" value="1"/>
</dbReference>
<evidence type="ECO:0000256" key="1">
    <source>
        <dbReference type="ARBA" id="ARBA00022491"/>
    </source>
</evidence>
<dbReference type="PANTHER" id="PTHR43479:SF22">
    <property type="entry name" value="TRANSCRIPTIONAL REGULATOR, TETR FAMILY"/>
    <property type="match status" value="1"/>
</dbReference>
<dbReference type="InterPro" id="IPR023772">
    <property type="entry name" value="DNA-bd_HTH_TetR-type_CS"/>
</dbReference>
<dbReference type="InterPro" id="IPR050624">
    <property type="entry name" value="HTH-type_Tx_Regulator"/>
</dbReference>
<feature type="DNA-binding region" description="H-T-H motif" evidence="3">
    <location>
        <begin position="25"/>
        <end position="44"/>
    </location>
</feature>
<reference evidence="5 6" key="1">
    <citation type="submission" date="2016-10" db="EMBL/GenBank/DDBJ databases">
        <authorList>
            <person name="de Groot N.N."/>
        </authorList>
    </citation>
    <scope>NUCLEOTIDE SEQUENCE [LARGE SCALE GENOMIC DNA]</scope>
    <source>
        <strain evidence="5 6">DSM 23995</strain>
    </source>
</reference>
<dbReference type="GO" id="GO:0003677">
    <property type="term" value="F:DNA binding"/>
    <property type="evidence" value="ECO:0007669"/>
    <property type="project" value="UniProtKB-UniRule"/>
</dbReference>
<name>A0A1I1ZWR9_9BACI</name>
<dbReference type="OrthoDB" id="9812993at2"/>
<protein>
    <submittedName>
        <fullName evidence="5">DNA-binding transcriptional regulator, AcrR family</fullName>
    </submittedName>
</protein>
<evidence type="ECO:0000256" key="3">
    <source>
        <dbReference type="PROSITE-ProRule" id="PRU00335"/>
    </source>
</evidence>
<keyword evidence="1" id="KW-0678">Repressor</keyword>
<evidence type="ECO:0000313" key="6">
    <source>
        <dbReference type="Proteomes" id="UP000199516"/>
    </source>
</evidence>
<sequence length="294" mass="34932">MNNKKEQIILAALQLISERGYSSTSVQDIATYCGISKGSFYKYFSSKEDLLMEVFRYNHHQVVLHSEKIERREDLSKREKLVKLIAFEMEVLYKNRDLFLLLHKVVPSHENQKFQPIVKKTKASMIRIHKKWLLYVYGSEVQTVLWDVVLMWQGAIKELIILLGESIRILDKEEAAEKLVDRLDMAVQHMKTMEPILTSDMMEKHEKQEGEEGNEKEDELQNWFLLFKEEVRQLEFQNETEIMEALHLLKREITRGDPQKILIKSLIRFIKTETKLVHSLSWLEDVLEKNEYNY</sequence>